<dbReference type="Pfam" id="PF02033">
    <property type="entry name" value="RBFA"/>
    <property type="match status" value="1"/>
</dbReference>
<evidence type="ECO:0000256" key="2">
    <source>
        <dbReference type="HAMAP-Rule" id="MF_00003"/>
    </source>
</evidence>
<sequence>MSRRQQRVEELIRREIAQMLLRGELRDPRLSPASAVSITGVGVSGDLSVARVYVDVLTESLRRDDVLDALVSGAGVIRTKLGERLQLRRMPELRFEADQSITRGARVEEILSELRDSGELE</sequence>
<dbReference type="PANTHER" id="PTHR33515:SF1">
    <property type="entry name" value="RIBOSOME-BINDING FACTOR A, CHLOROPLASTIC-RELATED"/>
    <property type="match status" value="1"/>
</dbReference>
<proteinExistence type="inferred from homology"/>
<gene>
    <name evidence="2 3" type="primary">rbfA</name>
    <name evidence="3" type="ORF">ENSA5_63840</name>
</gene>
<organism evidence="3 4">
    <name type="scientific">Enhygromyxa salina</name>
    <dbReference type="NCBI Taxonomy" id="215803"/>
    <lineage>
        <taxon>Bacteria</taxon>
        <taxon>Pseudomonadati</taxon>
        <taxon>Myxococcota</taxon>
        <taxon>Polyangia</taxon>
        <taxon>Nannocystales</taxon>
        <taxon>Nannocystaceae</taxon>
        <taxon>Enhygromyxa</taxon>
    </lineage>
</organism>
<dbReference type="HAMAP" id="MF_00003">
    <property type="entry name" value="RbfA"/>
    <property type="match status" value="1"/>
</dbReference>
<dbReference type="OrthoDB" id="307788at2"/>
<dbReference type="Proteomes" id="UP000237968">
    <property type="component" value="Unassembled WGS sequence"/>
</dbReference>
<dbReference type="InterPro" id="IPR020053">
    <property type="entry name" value="Ribosome-bd_factorA_CS"/>
</dbReference>
<dbReference type="NCBIfam" id="TIGR00082">
    <property type="entry name" value="rbfA"/>
    <property type="match status" value="1"/>
</dbReference>
<comment type="caution">
    <text evidence="3">The sequence shown here is derived from an EMBL/GenBank/DDBJ whole genome shotgun (WGS) entry which is preliminary data.</text>
</comment>
<evidence type="ECO:0000313" key="3">
    <source>
        <dbReference type="EMBL" id="PRP90581.1"/>
    </source>
</evidence>
<accession>A0A2S9XD28</accession>
<dbReference type="PROSITE" id="PS01319">
    <property type="entry name" value="RBFA"/>
    <property type="match status" value="1"/>
</dbReference>
<dbReference type="InterPro" id="IPR000238">
    <property type="entry name" value="RbfA"/>
</dbReference>
<comment type="similarity">
    <text evidence="2">Belongs to the RbfA family.</text>
</comment>
<name>A0A2S9XD28_9BACT</name>
<dbReference type="AlphaFoldDB" id="A0A2S9XD28"/>
<dbReference type="GO" id="GO:0005829">
    <property type="term" value="C:cytosol"/>
    <property type="evidence" value="ECO:0007669"/>
    <property type="project" value="TreeGrafter"/>
</dbReference>
<protein>
    <recommendedName>
        <fullName evidence="2">Ribosome-binding factor A</fullName>
    </recommendedName>
</protein>
<reference evidence="3 4" key="1">
    <citation type="submission" date="2018-03" db="EMBL/GenBank/DDBJ databases">
        <title>Draft Genome Sequences of the Obligatory Marine Myxobacteria Enhygromyxa salina SWB005.</title>
        <authorList>
            <person name="Poehlein A."/>
            <person name="Moghaddam J.A."/>
            <person name="Harms H."/>
            <person name="Alanjari M."/>
            <person name="Koenig G.M."/>
            <person name="Daniel R."/>
            <person name="Schaeberle T.F."/>
        </authorList>
    </citation>
    <scope>NUCLEOTIDE SEQUENCE [LARGE SCALE GENOMIC DNA]</scope>
    <source>
        <strain evidence="3 4">SWB005</strain>
    </source>
</reference>
<dbReference type="GO" id="GO:0030490">
    <property type="term" value="P:maturation of SSU-rRNA"/>
    <property type="evidence" value="ECO:0007669"/>
    <property type="project" value="UniProtKB-UniRule"/>
</dbReference>
<dbReference type="InterPro" id="IPR023799">
    <property type="entry name" value="RbfA_dom_sf"/>
</dbReference>
<comment type="subunit">
    <text evidence="2">Monomer. Binds 30S ribosomal subunits, but not 50S ribosomal subunits or 70S ribosomes.</text>
</comment>
<evidence type="ECO:0000313" key="4">
    <source>
        <dbReference type="Proteomes" id="UP000237968"/>
    </source>
</evidence>
<keyword evidence="2" id="KW-0963">Cytoplasm</keyword>
<dbReference type="GO" id="GO:0043024">
    <property type="term" value="F:ribosomal small subunit binding"/>
    <property type="evidence" value="ECO:0007669"/>
    <property type="project" value="TreeGrafter"/>
</dbReference>
<dbReference type="SUPFAM" id="SSF89919">
    <property type="entry name" value="Ribosome-binding factor A, RbfA"/>
    <property type="match status" value="1"/>
</dbReference>
<dbReference type="InterPro" id="IPR015946">
    <property type="entry name" value="KH_dom-like_a/b"/>
</dbReference>
<dbReference type="PANTHER" id="PTHR33515">
    <property type="entry name" value="RIBOSOME-BINDING FACTOR A, CHLOROPLASTIC-RELATED"/>
    <property type="match status" value="1"/>
</dbReference>
<keyword evidence="1 2" id="KW-0690">Ribosome biogenesis</keyword>
<evidence type="ECO:0000256" key="1">
    <source>
        <dbReference type="ARBA" id="ARBA00022517"/>
    </source>
</evidence>
<keyword evidence="4" id="KW-1185">Reference proteome</keyword>
<dbReference type="Gene3D" id="3.30.300.20">
    <property type="match status" value="1"/>
</dbReference>
<comment type="function">
    <text evidence="2">One of several proteins that assist in the late maturation steps of the functional core of the 30S ribosomal subunit. Associates with free 30S ribosomal subunits (but not with 30S subunits that are part of 70S ribosomes or polysomes). Required for efficient processing of 16S rRNA. May interact with the 5'-terminal helix region of 16S rRNA.</text>
</comment>
<comment type="subcellular location">
    <subcellularLocation>
        <location evidence="2">Cytoplasm</location>
    </subcellularLocation>
</comment>
<dbReference type="EMBL" id="PVNK01000278">
    <property type="protein sequence ID" value="PRP90581.1"/>
    <property type="molecule type" value="Genomic_DNA"/>
</dbReference>
<dbReference type="RefSeq" id="WP_106395552.1">
    <property type="nucleotide sequence ID" value="NZ_PVNK01000278.1"/>
</dbReference>